<feature type="domain" description="DUF4200" evidence="3">
    <location>
        <begin position="107"/>
        <end position="223"/>
    </location>
</feature>
<evidence type="ECO:0000256" key="1">
    <source>
        <dbReference type="ARBA" id="ARBA00023054"/>
    </source>
</evidence>
<dbReference type="AlphaFoldDB" id="A0A8J1JA80"/>
<evidence type="ECO:0000313" key="5">
    <source>
        <dbReference type="RefSeq" id="XP_031754774.1"/>
    </source>
</evidence>
<dbReference type="AGR" id="Xenbase:XB-GENE-1009086"/>
<feature type="compositionally biased region" description="Basic residues" evidence="2">
    <location>
        <begin position="265"/>
        <end position="278"/>
    </location>
</feature>
<keyword evidence="1" id="KW-0175">Coiled coil</keyword>
<dbReference type="InterPro" id="IPR051147">
    <property type="entry name" value="CFAP_domain-containing"/>
</dbReference>
<proteinExistence type="predicted"/>
<dbReference type="OrthoDB" id="10264063at2759"/>
<gene>
    <name evidence="5 6" type="primary">ccdc38</name>
</gene>
<feature type="region of interest" description="Disordered" evidence="2">
    <location>
        <begin position="229"/>
        <end position="250"/>
    </location>
</feature>
<dbReference type="PANTHER" id="PTHR21683">
    <property type="entry name" value="COILED-COIL DOMAIN-CONTAINING PROTEIN 42 LIKE-2-LIKE-RELATED"/>
    <property type="match status" value="1"/>
</dbReference>
<evidence type="ECO:0000313" key="4">
    <source>
        <dbReference type="Proteomes" id="UP000008143"/>
    </source>
</evidence>
<dbReference type="InterPro" id="IPR025252">
    <property type="entry name" value="DUF4200"/>
</dbReference>
<feature type="region of interest" description="Disordered" evidence="2">
    <location>
        <begin position="265"/>
        <end position="294"/>
    </location>
</feature>
<evidence type="ECO:0000256" key="2">
    <source>
        <dbReference type="SAM" id="MobiDB-lite"/>
    </source>
</evidence>
<accession>A0A8J1JA80</accession>
<name>A0A8J1JA80_XENTR</name>
<dbReference type="Proteomes" id="UP000008143">
    <property type="component" value="Chromosome 3"/>
</dbReference>
<sequence>MAGYEEKSLIMSEENSGCNQELHDNLQNPFICPNDFENNKEKHWKLKACDKSTLASREKAQLRTKKQTALETDISVEECQISTKSDHSWTPPVPRNFCIEKESLHSYILQNRQMFREQFAADVKKNVIKSMETAVLKEEENVKYAEKRLEEHAAFYEDYLEKNKRNKVEAFKIANQEIKAMLETHAEIRGKNAELMAIKSDIMQCEESLKEYKLYEEFLRLFAPPEWQESENQRRLSRQQAKKEEKEKRLSLVLPPIQKETMSRKLMRKYSSRSHHNTRISNTERQPPRTPYQIFTDDTNEDLHTDEEPELYFTHPQQLLQLYAELEDEYIALSRNFQEFDESVQEPQEQVLHMQEKMNKTIYTATNRKALLIEACTREEEKIKDLEHKVEIFSCREQDRMLATLNTKVSEVYRICFGDMEDTLSTLHMLANIELYAGELCDKLESMPKATVHAEKKTKRKERIMRAQDEKCRLQMQTQEMHIRRAIGRAMTESKKKIGRKLMKRSEPPSSKVIRSDVANAKILEEQLYFFS</sequence>
<dbReference type="Xenbase" id="XB-GENE-1009086">
    <property type="gene designation" value="ccdc38"/>
</dbReference>
<evidence type="ECO:0000313" key="6">
    <source>
        <dbReference type="Xenbase" id="XB-GENE-1009086"/>
    </source>
</evidence>
<dbReference type="Pfam" id="PF13863">
    <property type="entry name" value="DUF4200"/>
    <property type="match status" value="1"/>
</dbReference>
<dbReference type="KEGG" id="xtr:116409735"/>
<dbReference type="RefSeq" id="XP_031754774.1">
    <property type="nucleotide sequence ID" value="XM_031898914.1"/>
</dbReference>
<dbReference type="GeneID" id="116409735"/>
<organism evidence="4 5">
    <name type="scientific">Xenopus tropicalis</name>
    <name type="common">Western clawed frog</name>
    <name type="synonym">Silurana tropicalis</name>
    <dbReference type="NCBI Taxonomy" id="8364"/>
    <lineage>
        <taxon>Eukaryota</taxon>
        <taxon>Metazoa</taxon>
        <taxon>Chordata</taxon>
        <taxon>Craniata</taxon>
        <taxon>Vertebrata</taxon>
        <taxon>Euteleostomi</taxon>
        <taxon>Amphibia</taxon>
        <taxon>Batrachia</taxon>
        <taxon>Anura</taxon>
        <taxon>Pipoidea</taxon>
        <taxon>Pipidae</taxon>
        <taxon>Xenopodinae</taxon>
        <taxon>Xenopus</taxon>
        <taxon>Silurana</taxon>
    </lineage>
</organism>
<keyword evidence="4" id="KW-1185">Reference proteome</keyword>
<dbReference type="OMA" id="HSKPPSG"/>
<dbReference type="PANTHER" id="PTHR21683:SF16">
    <property type="entry name" value="COILED-COIL DOMAIN-CONTAINING PROTEIN 38"/>
    <property type="match status" value="1"/>
</dbReference>
<evidence type="ECO:0000259" key="3">
    <source>
        <dbReference type="Pfam" id="PF13863"/>
    </source>
</evidence>
<dbReference type="GO" id="GO:0005856">
    <property type="term" value="C:cytoskeleton"/>
    <property type="evidence" value="ECO:0007669"/>
    <property type="project" value="UniProtKB-ARBA"/>
</dbReference>
<reference evidence="5" key="1">
    <citation type="submission" date="2025-08" db="UniProtKB">
        <authorList>
            <consortium name="RefSeq"/>
        </authorList>
    </citation>
    <scope>IDENTIFICATION</scope>
    <source>
        <strain evidence="5">Nigerian</strain>
        <tissue evidence="5">Liver and blood</tissue>
    </source>
</reference>
<protein>
    <submittedName>
        <fullName evidence="5">Coiled-coil domain-containing protein 38</fullName>
    </submittedName>
</protein>
<dbReference type="CTD" id="120935"/>
<feature type="compositionally biased region" description="Basic and acidic residues" evidence="2">
    <location>
        <begin position="241"/>
        <end position="250"/>
    </location>
</feature>